<feature type="region of interest" description="Disordered" evidence="1">
    <location>
        <begin position="5287"/>
        <end position="5350"/>
    </location>
</feature>
<evidence type="ECO:0000256" key="2">
    <source>
        <dbReference type="SAM" id="SignalP"/>
    </source>
</evidence>
<feature type="region of interest" description="Disordered" evidence="1">
    <location>
        <begin position="3922"/>
        <end position="3945"/>
    </location>
</feature>
<feature type="chain" id="PRO_5021226433" description="Ig-like domain-containing protein" evidence="2">
    <location>
        <begin position="25"/>
        <end position="6569"/>
    </location>
</feature>
<feature type="compositionally biased region" description="Acidic residues" evidence="1">
    <location>
        <begin position="5444"/>
        <end position="5454"/>
    </location>
</feature>
<keyword evidence="2" id="KW-0732">Signal</keyword>
<organism evidence="4 5">
    <name type="scientific">Fasciola gigantica</name>
    <name type="common">Giant liver fluke</name>
    <dbReference type="NCBI Taxonomy" id="46835"/>
    <lineage>
        <taxon>Eukaryota</taxon>
        <taxon>Metazoa</taxon>
        <taxon>Spiralia</taxon>
        <taxon>Lophotrochozoa</taxon>
        <taxon>Platyhelminthes</taxon>
        <taxon>Trematoda</taxon>
        <taxon>Digenea</taxon>
        <taxon>Plagiorchiida</taxon>
        <taxon>Echinostomata</taxon>
        <taxon>Echinostomatoidea</taxon>
        <taxon>Fasciolidae</taxon>
        <taxon>Fasciola</taxon>
    </lineage>
</organism>
<feature type="compositionally biased region" description="Basic and acidic residues" evidence="1">
    <location>
        <begin position="5856"/>
        <end position="5866"/>
    </location>
</feature>
<dbReference type="InterPro" id="IPR003599">
    <property type="entry name" value="Ig_sub"/>
</dbReference>
<feature type="region of interest" description="Disordered" evidence="1">
    <location>
        <begin position="5399"/>
        <end position="5422"/>
    </location>
</feature>
<evidence type="ECO:0000259" key="3">
    <source>
        <dbReference type="PROSITE" id="PS50835"/>
    </source>
</evidence>
<dbReference type="EMBL" id="SUNJ01001013">
    <property type="protein sequence ID" value="TPP67146.1"/>
    <property type="molecule type" value="Genomic_DNA"/>
</dbReference>
<dbReference type="SMART" id="SM00409">
    <property type="entry name" value="IG"/>
    <property type="match status" value="6"/>
</dbReference>
<evidence type="ECO:0000313" key="5">
    <source>
        <dbReference type="Proteomes" id="UP000316759"/>
    </source>
</evidence>
<feature type="signal peptide" evidence="2">
    <location>
        <begin position="1"/>
        <end position="24"/>
    </location>
</feature>
<dbReference type="OrthoDB" id="6269336at2759"/>
<feature type="compositionally biased region" description="Basic and acidic residues" evidence="1">
    <location>
        <begin position="3923"/>
        <end position="3935"/>
    </location>
</feature>
<feature type="domain" description="Ig-like" evidence="3">
    <location>
        <begin position="6086"/>
        <end position="6215"/>
    </location>
</feature>
<feature type="compositionally biased region" description="Basic and acidic residues" evidence="1">
    <location>
        <begin position="5624"/>
        <end position="5638"/>
    </location>
</feature>
<dbReference type="PROSITE" id="PS50835">
    <property type="entry name" value="IG_LIKE"/>
    <property type="match status" value="1"/>
</dbReference>
<feature type="region of interest" description="Disordered" evidence="1">
    <location>
        <begin position="5793"/>
        <end position="5866"/>
    </location>
</feature>
<sequence>MMLDVVVIVRILLIVSIWTVLTEAVCTEKKYFHFRDTYPERRMNLYDEVGVVWHRYREYYYDGAYTIYAAFRIAKDTILLNFTSYDGHDDRVFLHCPNLDEGHYTKCCQFYRHVEWIDNWDPCDYVFYSYSWDGQETYVAVQAYHDNKFYLHTTLFEFYTLRNNRIHHYTYANTEWVEKDGDFCREIGRGGHHSTPDSLAKLISTPEMHNVRYEDFNKTILYAKEFENIRLNLLTWDNKDIPHKVFVYNKRHKNSPAEISEVEQISQHKSKEEDDYKHFTEQVQLRDQFSDYFYKTTFNIRIDRSTEALSVIAHNDFEAIHNLVQKWLNQAPEIYDPPKFDAAFRIVRVRSTAHTIYVTGEHADFHYDSDFTDHGGNAECFVRRGDDQPKPTTRMKVSTQNKMITIDKLQVSDSGLYTCMKGEKSVFRGAHIIVLPKLGDVQLYANSRILKPGDPQSSDPRRLDELERPFLRFDEKIVINCVYFLSKGLDNFSGMKFKQNRLHTDSQTTWNLAEESRTDQPNDMLMWIHSYTPAALYVEGKMILYEVECIHHYKPDQFVVRHWKTLGEHEGNRVRKYVFVASLFPSPVIFPWSISTSDPELTAAFLVEKTTNMNLSLFSKVPQKQTKEGIVSGSFYSMHYRVGGWTAVWTIINVNNQIGEEKCSLSSTVLEPEKYKDLFKRDEVKNHYGAFILTDNVFTCYVSSYAVAVSLAAFNTEGKAAQPVETERGYIESLKEVIKERLTKPNTNTVKSVMPHKNSVVHHRLIRLKTGWPATVNKGDQIVMFFDARSLTDQEPKCEYQMDQSRNWSAVSDGFKLEKTDGSTIYKLYKSAAALTDSGRYRCVGSDGKTVIGLVRTLAVIPKSEDITIKVDYDKVVEGDNGSMLILSGQEMTTRCSIQFGEGFEANFVHTFSYETYNLPKKAYQPLESKLLTKKRNKQSPFYGLENTYFTRAPEPMNYWEHTRIVYTISLSKRTRDARDLLDENEIIRVSSVLPIPVKERLLPKVLSELTVAEPKDLEKHLRAQESQGAETTLFNAKVATASLLESCVKIQFTIFAGIPKGTAKLWLIYQQGSGLTVEECPPAKLTELTKFSDQLLKSDIYKQGKGRNFQIINFNCILISQHTGLILVIFNAYDHTVSIGDEEKVFKHKLTQELLQLQSVESVSDMNELSQKVKTEPSRVSVRLKVGWKAILRIGDRINLVGRYSKGLENAVKCVKRISEDSTSPGEEVTSLKQMSDADVKGFRLLKESVQYDDSGVYECQDTDCTDCGFNSGMAPHHIYVLPNDDMLSVMLNHKTLTSSGPYEANFIQCIRGRHPYLFTEQIVSVRCAYAKSQFTQMKPTVNLVYQMFDKTLQKLVNLKSTKETEVETTIQSKIYRIIGFSIQGPTPDELKGDLRLTCQFKYDQMKQLGNDMSGFSVPVILEKKRDVSAKLMLGPHMFDELILSDKAKLMDNRLHRGSHSPLSAELFHKSGSKSRLKEENTQIFVVQSLGVPRGRSLALTVYESNGVHKEDCFLNTEVALTTSNTPMIVKEHSSYRASKGTNYVNTTYTCTVRPEHIALVLLAFTVYNENEAQVKESLIHNILQSVKFWVDNPSSTEKKHLETSVNTRADWRVQRLNIGWFGSVESNRKWKMLVTHQWFTQSEGRRQRFRFICYYQTDMTSEKEERFNQFTDAIVYFEPEKPARLIDSGLYHCVYRRCAGQCDEHMLATHRRLLVLPNQDILQLYINYKELNLNEKLKTEWDEYTEKKEPILCIGKRMYVYCQSQRVPGMSKKEKFHFSVSMQNPTLNYDSHNLAFNKQNEKIDDPLVYTGVYAIRGPEIGKHYDPVTVQCRAEYDDDIFDSKDLRIRKKIEPLVKTSSIVFAELILPNIFNTEIKASDKDLEYSLRYAKPNLVSKDDYLKSTTKSTLNEGVFEISALVSLGVPKGEVFVQLVFKEESEMKSELCTVTSSKDVASDELPGNLRNMLIKEKFVRIAFICVIRAEHVAVGIVAYNAYGRQDSQAIRRNVLDEVTQKVKQLEGKLVFQTSLTSEPERDTPSRGLTYKLVKLKVGWKATVKIGAPIRMIGNSGDPTGREISCLYQPTKEAKESMLSKDFRVERTSGESRSHGDGHVDKMPSFYVAKEKASYEDSGIYGCETTCDHCEKSVAFVPRRLIVLPDASVAKILITEKELSENDKWEGHYVQCNNDNHPVLLSGDSMVIGCLQLTPPGAPKSSECTFQVNAQGRDFPFTVEKLNPIRQEKKRLYSYRFTAPKLMEFTGVVKAVCQWSYTIEKVNPPDVAGDLAPMSIESVKLIEVRAFSHPKVHPLYTTSDNQEIQDALRDLEQPIKSPKDFQSRKTNITLSEDVYQVNLIASLGVPRGDLTMWTMFSQREYEMISEPCQLSNLQNLTNDMLPKELRVSAQSNIDAYHNLVNASFYCVLRPEHSVLSYMVQNSHDPEKNKTIVEESLLTQLRLVASRCFSQPNNENQLNFRIPFGTFVDYGLVKLNVSWLASRNASSDVSMLGFGGTRAVDKVVCYYQYDETHWPPFELSQGIKYTRLENSFGFRIYKKDLAFFDSGIYSCNVSVACASCPPLIGFVPRRLTVLPNPSVLQVYVNPSLFESAEAVKDNYKRCTLEDVPCILTTESIFVHCVYSQPRGAKFTPKLSFTTHMIDTKSNETVNRSSELVKTKNLKQEHSNLIIYSYRIKAPGASEVSGPLKCSCSLSFDDLELSLYDMGTERPVIQFSKYRRIHIDVRLSPVIFEKHTTTDRVEVGQKLRKQTVNSVTSAFLFHRTAPKSGLLEGWFSVTYLVRLGTPKGTAKAYILHEHNSLIQSDSCIIKQEEVATLPDDVLKSDYYKEARGANFFHIRVRCAMSPKHVAFLFIALNSFNHQTSVSSVEMVFLRSVYTTLEGWFRNTDDTTETPFEIAPSSTVKYQMLRLRVGWRGSIVEEEPIVLFGVLSKDGDSKPMCFHQKTTHSKKKEIDTRDGKFMILTDAHSSSFELIKPVAELTDAGFYFCILLACETCGNQEQVPARQLLVFAKQMEMNLFVSHVIFDENESCKNDFTQTEAGSYFVYTGQNVVFHCAHQVATAACCIPLVEFLLIENNLNQSSNISYPLINSIKREVPMVNRTHRCVSYTTTIPLELSDTSELSVSCKFSSSHLSSKMDINRLVHHSASNLSHTIVHRRPRVPRIVRASVQTNYSEVTSNLQNEYAKSPNSTTFRLNTNTKRIPEGFLYGSFVVDVGLPRGEAKVWTLFRDKSDLIDDPCEMKVNNGDAERESQNATHLNSMRFVCRVQPPNVALLLYAFHTLDYETSSKPLSRILLPVVIKSVQKWINDSIPQTSSSDGELRTPVQLIGDYHLVQIRVGWNAVVHMGDSVSMFGRSESNNEPKIECHRRHAVSDVNPIRVNPAVTISEDKRTFWTNQSGVGYTDSGLYKCKVLDCESFPKCIGVPERQLIVLPSSSVVQITVQSELDLKWREQQCQASEDAPVRPGDKLAVSCRYPVVSGLPLKLGHTILYGREESTDEQKAKDIVASIEGEEGHKEWNVTGMVAMPRSVKGLQLWKVSCQLSYDSYNVSDGLVETISSSTVRTMKRLQLFTPIVPKLFAHSIQSDRKEVAEKLQSSDAACSDRDAFLRTDMENRLEEGLMSVTFVVDRGAPEGWPILWLIHHEDQTMLIDPCPSVRQERIIRPLREYRNHVDVVNVSTTCILQPEHVAFFVGIANIPGTDLNKTRVEMELQRSITLDVAMWLNATTTNRSHLTNIKCFNLDFRMIRLKVGWKASVNFGSEVIMQGRLRGSKVGEVKCYYRSRSDSENKLIDNAFKANGDEELDYFVLQKTHVIYSDSGIYHCNTVTQSNRTIHTVIGPRNLIVIPNQDAIKCALTLDPLGNDKLSEKQKTDDGMTYLLSNHSAYAHCELDDSLVSMISTDPKLEYQMNNEKTKEKRKLDAKLLPRPNPSSPLSRRTYQIVGIESKHYTGLLQITCTMLLSNLHTPLDIVKRNDTLHIECHEMFTVQEPANGDLTIVTLTTDYESQPVPQGTEFTCSGGYGRPELLYRWEASKFASYEEETGGQDFASILPGYEGGWGGPKQTFSDAPAAGLEIQGARLYVPEDPKYRGMTYAYTCVGSNQVQGQVYTIRKTIVFSVMICPTRSVKMDLSILLSRYILGSCSLSGTPNSDIQFYGYYFLTFIRQLILGLPYGEQLVRFNILMDDIFSENNDHNPQIKSIRFEENLPRIELARRLYSRKVKPTTISVGCDSMRISLKAVLDALKRMRPPVSKRKHIVLLTLDKFVKMEPLEEVKQYVAALEIRKTRFIVAVTHRTEGEQNQLNEQLVQTLNPVNFTSILPTFLGTETCDSCHPQWEDPTLRIRRGTVFDAVCDAVGSKLSPRTLMPTLSFPIPRHHWFIGSRLGVSCLGNLTKRDEEQAVAELTICQTNQTLVDQLMKKRVNYQLLKNVCKKQLESKQEFLHESVESMAITSSILLDPTNVDDVLICIQRQGDPNAQIYDATNYAWTKLTMIKPNVKSVRLVVTEWPNVTTKAALIQCQTTGFAPGMEVLFLLKPGQKQKQSNVSVYHVIGRKSNKLAVVGSSTSLNISWLEIELGMDGAQLYCLLWPQVEARQGLKWLSTLPAPSDTVHISKPVSNLLIIPNCPTAPKIRFNPDLEKSLYPDKTRLDVVCEGAATADALPFRFYYLAPTFSIILCSHFSADSKSPSDDMLPEQESSCFPVSHMDTQCDQLSPRNKQEMFYYHERCTFTYQRDVNNVFRRIEFAVTVLRAKDFGARVFCEIIDLYSAQSTGEQRAHDLQSEVKTVMFNLPTQITHFFFQSDVEIWICQAVAFPFPQAGSIKVVDTSSIWLQKQLGYYDSLINFTQPQILHDHLIPEGNLVQLNYTITMSFQPGFLIPGGLREGQMKLRCSLGNVQKDLVTVIANRSTPTESVTKIPSVPKAGKSMHFTCQFSHPDLCLSSVTLHRIIRTSWLYYDVTVSTVTLMEFIEEKWTRTSDRRLRMHGMGLWGARSLGLTTMLTANQSNNDLIGFTIATAKEFDSGTFYCTGFIANETLKYSPPFNQLVLGKDKQIAVAYRKLLNPYIWLIHSGSIELGEPIHFRCVVWTTNLHDRGLSEFAMEPESDAAISNRTVYTSPHQNSLVIKMVDEYSKSVEVGELKHRGCRYKDQSGVSRKRVHRIQVECKPPRLTWAPRDKDKYEFSDILTCQVLSGCENPQIKWDWVAGPIPQLTIGRDRFPPDRISENGSKLDLSVLPRGGNYLFRCTASCVCGNLVMSQAVQANILIESDSVGAELEAMQKSVEKETAKSDEPVDQEPEPQAGKEVKESLESAARDPVKQLASQHDHSRKALAEAESESWMSVEQVDDNLDSVGQNQYMDELHKRQPRSDDLDFEQIGSDKADLSIRIQASSAYSGVGRTRTKQHKSSSELDSTSALYGQVSDEFSQSLKHGAVDLESPEDYDESSEDLAAQGLPGSGFLPQSHKVRRRKVSSADVVKLHETLDKYQSIDMKHLDGRDGVKTTFAVATDRDQEAMTGRKPSMRHVIASEMRQRYARDKSGSSEQQLLREGVAFTEQDGEYISEKALSDHRSRENRMHTVFSEGTLPSNELNREQLHRLTFSIEPDHMVGRASGHSGLSDDRSRPTFRDPSKLESVYQKPGQISTNLGGEYRPTGSVATGLLASERLSQLGTLLPTVRNRKQSRRSLVHSTMDVSLAGFDQENPELETSEYPAAAYHGGLGVHPFTVSSDPTKKIPGRSLLDESKKLDLLVPSSVGEKTVIDSRIAASEVEGSKSVSQRDLLRNLIFGPFGDHGGRRGPPSSRADEMQMEQKSVVARGRLPPNFMASSGEGYAQDTGTSSGDAESSTDMPKTDTVRTAESENQRLFPRFHVPVTFLEKSLNSLEDLGPLKAHRAEYRQRQLITNGDMPRAHELFSPQQTFDHESKPELAWKPLGYRSYGEYLRSNAKSSRLSNDNLLAQTESETVVTTSPWKQDARSRTITYSGSESMKQTQGDGLTAVDHLEDRVPLHKLYHGEHFGNRFTLHPTHVSPFGMKLRTVQDHWTTDEFYSAGKPQPISWINYFSREHTKRTGVARKMDSTPKTERIYNVELTPNPARFPGLVTARCPSMVTTTATEYTPTAVTWVRIPSMSEYHKGTQEEIIHYSISSRMIKALSTRDQLNKRSFVYPPQKWSDSHTLDIVDLVLGDSGFYTCVTTFSSKSNSQLTLNITKTSKYPLCIMPAMQPPLLVVTNLLPQNFSAAAGDTGCYSPNATLLIECKMDPFRLFCEKADADAHGIRLLDTTLTANLHLRGQRSVNQKIEIKTPYNMTLSPDMYGVNGFEHSVVKRWTLQLRQEYDGAYINCRATPSVSKMPPSGVPFMNWLDNHFDKIRRNRLSLQASALQICVSLEPQSIWIDPKPHRWLHGRRIGVIQLNRTQMITCTTYGANSTTPEIKVFPILPGKSELAHSSGLDRIEVWLNKADYPLRWYNYSENGKSRIFIPSEGFTSKEHLLICTVKPGYQNQVNHSSPNSVNETDRTKRSYSVVKCSYLHYHHAFAYVLHNTEVDEVSDMAMITNGTVNFSRV</sequence>
<evidence type="ECO:0000256" key="1">
    <source>
        <dbReference type="SAM" id="MobiDB-lite"/>
    </source>
</evidence>
<feature type="region of interest" description="Disordered" evidence="1">
    <location>
        <begin position="5438"/>
        <end position="5474"/>
    </location>
</feature>
<keyword evidence="5" id="KW-1185">Reference proteome</keyword>
<accession>A0A504Z2Z6</accession>
<gene>
    <name evidence="4" type="ORF">FGIG_04813</name>
</gene>
<feature type="compositionally biased region" description="Basic and acidic residues" evidence="1">
    <location>
        <begin position="5309"/>
        <end position="5340"/>
    </location>
</feature>
<feature type="compositionally biased region" description="Polar residues" evidence="1">
    <location>
        <begin position="5841"/>
        <end position="5855"/>
    </location>
</feature>
<name>A0A504Z2Z6_FASGI</name>
<evidence type="ECO:0000313" key="4">
    <source>
        <dbReference type="EMBL" id="TPP67146.1"/>
    </source>
</evidence>
<dbReference type="Proteomes" id="UP000316759">
    <property type="component" value="Unassembled WGS sequence"/>
</dbReference>
<comment type="caution">
    <text evidence="4">The sequence shown here is derived from an EMBL/GenBank/DDBJ whole genome shotgun (WGS) entry which is preliminary data.</text>
</comment>
<reference evidence="4 5" key="1">
    <citation type="submission" date="2019-04" db="EMBL/GenBank/DDBJ databases">
        <title>Annotation for the trematode Fasciola gigantica.</title>
        <authorList>
            <person name="Choi Y.-J."/>
        </authorList>
    </citation>
    <scope>NUCLEOTIDE SEQUENCE [LARGE SCALE GENOMIC DNA]</scope>
    <source>
        <strain evidence="4">Uganda_cow_1</strain>
    </source>
</reference>
<feature type="region of interest" description="Disordered" evidence="1">
    <location>
        <begin position="5614"/>
        <end position="5657"/>
    </location>
</feature>
<proteinExistence type="predicted"/>
<protein>
    <recommendedName>
        <fullName evidence="3">Ig-like domain-containing protein</fullName>
    </recommendedName>
</protein>
<dbReference type="InterPro" id="IPR007110">
    <property type="entry name" value="Ig-like_dom"/>
</dbReference>
<feature type="compositionally biased region" description="Basic and acidic residues" evidence="1">
    <location>
        <begin position="5289"/>
        <end position="5299"/>
    </location>
</feature>